<name>A0A0E9RZH5_ANGAN</name>
<protein>
    <submittedName>
        <fullName evidence="1">Uncharacterized protein</fullName>
    </submittedName>
</protein>
<reference evidence="1" key="1">
    <citation type="submission" date="2014-11" db="EMBL/GenBank/DDBJ databases">
        <authorList>
            <person name="Amaro Gonzalez C."/>
        </authorList>
    </citation>
    <scope>NUCLEOTIDE SEQUENCE</scope>
</reference>
<reference evidence="1" key="2">
    <citation type="journal article" date="2015" name="Fish Shellfish Immunol.">
        <title>Early steps in the European eel (Anguilla anguilla)-Vibrio vulnificus interaction in the gills: Role of the RtxA13 toxin.</title>
        <authorList>
            <person name="Callol A."/>
            <person name="Pajuelo D."/>
            <person name="Ebbesson L."/>
            <person name="Teles M."/>
            <person name="MacKenzie S."/>
            <person name="Amaro C."/>
        </authorList>
    </citation>
    <scope>NUCLEOTIDE SEQUENCE</scope>
</reference>
<dbReference type="EMBL" id="GBXM01074285">
    <property type="protein sequence ID" value="JAH34292.1"/>
    <property type="molecule type" value="Transcribed_RNA"/>
</dbReference>
<dbReference type="AlphaFoldDB" id="A0A0E9RZH5"/>
<accession>A0A0E9RZH5</accession>
<proteinExistence type="predicted"/>
<sequence length="42" mass="4882">MHLMRMHIFSHCYIESSKRTSGGIRRTGTVLWCLQSEITQSV</sequence>
<evidence type="ECO:0000313" key="1">
    <source>
        <dbReference type="EMBL" id="JAH34292.1"/>
    </source>
</evidence>
<organism evidence="1">
    <name type="scientific">Anguilla anguilla</name>
    <name type="common">European freshwater eel</name>
    <name type="synonym">Muraena anguilla</name>
    <dbReference type="NCBI Taxonomy" id="7936"/>
    <lineage>
        <taxon>Eukaryota</taxon>
        <taxon>Metazoa</taxon>
        <taxon>Chordata</taxon>
        <taxon>Craniata</taxon>
        <taxon>Vertebrata</taxon>
        <taxon>Euteleostomi</taxon>
        <taxon>Actinopterygii</taxon>
        <taxon>Neopterygii</taxon>
        <taxon>Teleostei</taxon>
        <taxon>Anguilliformes</taxon>
        <taxon>Anguillidae</taxon>
        <taxon>Anguilla</taxon>
    </lineage>
</organism>